<protein>
    <submittedName>
        <fullName evidence="2">Uncharacterized protein</fullName>
    </submittedName>
</protein>
<feature type="transmembrane region" description="Helical" evidence="1">
    <location>
        <begin position="47"/>
        <end position="67"/>
    </location>
</feature>
<keyword evidence="3" id="KW-1185">Reference proteome</keyword>
<evidence type="ECO:0000313" key="3">
    <source>
        <dbReference type="Proteomes" id="UP000534783"/>
    </source>
</evidence>
<comment type="caution">
    <text evidence="2">The sequence shown here is derived from an EMBL/GenBank/DDBJ whole genome shotgun (WGS) entry which is preliminary data.</text>
</comment>
<gene>
    <name evidence="2" type="ORF">MNODULE_05450</name>
</gene>
<accession>A0A7X6DNJ5</accession>
<dbReference type="Proteomes" id="UP000534783">
    <property type="component" value="Unassembled WGS sequence"/>
</dbReference>
<feature type="transmembrane region" description="Helical" evidence="1">
    <location>
        <begin position="12"/>
        <end position="41"/>
    </location>
</feature>
<keyword evidence="1" id="KW-0472">Membrane</keyword>
<name>A0A7X6DNJ5_9BACT</name>
<proteinExistence type="predicted"/>
<organism evidence="2 3">
    <name type="scientific">Candidatus Manganitrophus noduliformans</name>
    <dbReference type="NCBI Taxonomy" id="2606439"/>
    <lineage>
        <taxon>Bacteria</taxon>
        <taxon>Pseudomonadati</taxon>
        <taxon>Nitrospirota</taxon>
        <taxon>Nitrospiria</taxon>
        <taxon>Candidatus Troglogloeales</taxon>
        <taxon>Candidatus Manganitrophaceae</taxon>
        <taxon>Candidatus Manganitrophus</taxon>
    </lineage>
</organism>
<dbReference type="EMBL" id="VTOW01000001">
    <property type="protein sequence ID" value="NKE70188.1"/>
    <property type="molecule type" value="Genomic_DNA"/>
</dbReference>
<dbReference type="AlphaFoldDB" id="A0A7X6DNJ5"/>
<dbReference type="RefSeq" id="WP_168058452.1">
    <property type="nucleotide sequence ID" value="NZ_VTOW01000001.1"/>
</dbReference>
<evidence type="ECO:0000256" key="1">
    <source>
        <dbReference type="SAM" id="Phobius"/>
    </source>
</evidence>
<keyword evidence="1" id="KW-0812">Transmembrane</keyword>
<sequence length="103" mass="11267">MKTYQNIFHATIVSLLVISGIGLILTLMLFIGVGAGMILGYPSGTWGNLWVSVFMLGLSGFFFGGIYQLSHRHFMPFIDPAGHPEEKTVGKVVQIKRDQPAAN</sequence>
<evidence type="ECO:0000313" key="2">
    <source>
        <dbReference type="EMBL" id="NKE70188.1"/>
    </source>
</evidence>
<keyword evidence="1" id="KW-1133">Transmembrane helix</keyword>
<reference evidence="2 3" key="1">
    <citation type="journal article" date="2020" name="Nature">
        <title>Bacterial chemolithoautotrophy via manganese oxidation.</title>
        <authorList>
            <person name="Yu H."/>
            <person name="Leadbetter J.R."/>
        </authorList>
    </citation>
    <scope>NUCLEOTIDE SEQUENCE [LARGE SCALE GENOMIC DNA]</scope>
    <source>
        <strain evidence="2 3">Mn-1</strain>
    </source>
</reference>